<reference evidence="2" key="1">
    <citation type="submission" date="2020-05" db="EMBL/GenBank/DDBJ databases">
        <authorList>
            <person name="Chiriac C."/>
            <person name="Salcher M."/>
            <person name="Ghai R."/>
            <person name="Kavagutti S V."/>
        </authorList>
    </citation>
    <scope>NUCLEOTIDE SEQUENCE</scope>
</reference>
<dbReference type="Pfam" id="PF01738">
    <property type="entry name" value="DLH"/>
    <property type="match status" value="1"/>
</dbReference>
<proteinExistence type="predicted"/>
<feature type="domain" description="Dienelactone hydrolase" evidence="1">
    <location>
        <begin position="49"/>
        <end position="270"/>
    </location>
</feature>
<dbReference type="InterPro" id="IPR051049">
    <property type="entry name" value="Dienelactone_hydrolase-like"/>
</dbReference>
<dbReference type="AlphaFoldDB" id="A0A6J6CKW8"/>
<dbReference type="InterPro" id="IPR029058">
    <property type="entry name" value="AB_hydrolase_fold"/>
</dbReference>
<dbReference type="PANTHER" id="PTHR46623:SF6">
    <property type="entry name" value="ALPHA_BETA-HYDROLASES SUPERFAMILY PROTEIN"/>
    <property type="match status" value="1"/>
</dbReference>
<name>A0A6J6CKW8_9ZZZZ</name>
<evidence type="ECO:0000259" key="1">
    <source>
        <dbReference type="Pfam" id="PF01738"/>
    </source>
</evidence>
<dbReference type="InterPro" id="IPR002925">
    <property type="entry name" value="Dienelactn_hydro"/>
</dbReference>
<sequence>MKLLLAIFICITSLTVSAQTDIKFNESFFGNNITYMNALNEKQKIGIKLYKSKAENSPTVIHLHGCGGVKSYAMTWVSAFQDWGYNVVVVDSFGPRWLGEACSNTTYMSKKPLERIDDLYASAEWIAAQSWNKGKPAAVGFSHGAMVLHIASSKDYSKKSKNLISSAVAFYPYCHYDVLTDWQSEWPFQMHVGKLDNWTPAWLCDGHANFQSDKFDYRSYEQAHHGWDMGVNATMYSTGVGGTVRPRTIAPNAEATKQSMENTKMWLNKFFNQ</sequence>
<accession>A0A6J6CKW8</accession>
<evidence type="ECO:0000313" key="2">
    <source>
        <dbReference type="EMBL" id="CAB4551934.1"/>
    </source>
</evidence>
<dbReference type="GO" id="GO:0016787">
    <property type="term" value="F:hydrolase activity"/>
    <property type="evidence" value="ECO:0007669"/>
    <property type="project" value="InterPro"/>
</dbReference>
<dbReference type="Gene3D" id="3.40.50.1820">
    <property type="entry name" value="alpha/beta hydrolase"/>
    <property type="match status" value="1"/>
</dbReference>
<organism evidence="2">
    <name type="scientific">freshwater metagenome</name>
    <dbReference type="NCBI Taxonomy" id="449393"/>
    <lineage>
        <taxon>unclassified sequences</taxon>
        <taxon>metagenomes</taxon>
        <taxon>ecological metagenomes</taxon>
    </lineage>
</organism>
<gene>
    <name evidence="2" type="ORF">UFOPK1440_01206</name>
</gene>
<dbReference type="PANTHER" id="PTHR46623">
    <property type="entry name" value="CARBOXYMETHYLENEBUTENOLIDASE-RELATED"/>
    <property type="match status" value="1"/>
</dbReference>
<dbReference type="EMBL" id="CAEZSP010000107">
    <property type="protein sequence ID" value="CAB4551934.1"/>
    <property type="molecule type" value="Genomic_DNA"/>
</dbReference>
<protein>
    <submittedName>
        <fullName evidence="2">Unannotated protein</fullName>
    </submittedName>
</protein>
<dbReference type="SUPFAM" id="SSF53474">
    <property type="entry name" value="alpha/beta-Hydrolases"/>
    <property type="match status" value="1"/>
</dbReference>